<dbReference type="GO" id="GO:0043093">
    <property type="term" value="P:FtsZ-dependent cytokinesis"/>
    <property type="evidence" value="ECO:0007669"/>
    <property type="project" value="TreeGrafter"/>
</dbReference>
<reference evidence="11" key="2">
    <citation type="submission" date="2020-09" db="EMBL/GenBank/DDBJ databases">
        <authorList>
            <person name="Sun Q."/>
            <person name="Ohkuma M."/>
        </authorList>
    </citation>
    <scope>NUCLEOTIDE SEQUENCE</scope>
    <source>
        <strain evidence="11">JCM 18487</strain>
    </source>
</reference>
<keyword evidence="12" id="KW-1185">Reference proteome</keyword>
<evidence type="ECO:0000256" key="4">
    <source>
        <dbReference type="ARBA" id="ARBA00022618"/>
    </source>
</evidence>
<dbReference type="RefSeq" id="WP_188882063.1">
    <property type="nucleotide sequence ID" value="NZ_BMOY01000019.1"/>
</dbReference>
<dbReference type="PANTHER" id="PTHR34981">
    <property type="entry name" value="CELL DIVISION PROTEIN ZAPA"/>
    <property type="match status" value="1"/>
</dbReference>
<dbReference type="GO" id="GO:0032153">
    <property type="term" value="C:cell division site"/>
    <property type="evidence" value="ECO:0007669"/>
    <property type="project" value="TreeGrafter"/>
</dbReference>
<dbReference type="GO" id="GO:0030428">
    <property type="term" value="C:cell septum"/>
    <property type="evidence" value="ECO:0007669"/>
    <property type="project" value="TreeGrafter"/>
</dbReference>
<dbReference type="InterPro" id="IPR007838">
    <property type="entry name" value="Cell_div_ZapA-like"/>
</dbReference>
<evidence type="ECO:0000256" key="7">
    <source>
        <dbReference type="ARBA" id="ARBA00024910"/>
    </source>
</evidence>
<dbReference type="EMBL" id="BMOY01000019">
    <property type="protein sequence ID" value="GGJ06305.1"/>
    <property type="molecule type" value="Genomic_DNA"/>
</dbReference>
<dbReference type="GO" id="GO:0000917">
    <property type="term" value="P:division septum assembly"/>
    <property type="evidence" value="ECO:0007669"/>
    <property type="project" value="UniProtKB-KW"/>
</dbReference>
<dbReference type="GO" id="GO:0005829">
    <property type="term" value="C:cytosol"/>
    <property type="evidence" value="ECO:0007669"/>
    <property type="project" value="TreeGrafter"/>
</dbReference>
<organism evidence="11 12">
    <name type="scientific">Alicyclobacillus cellulosilyticus</name>
    <dbReference type="NCBI Taxonomy" id="1003997"/>
    <lineage>
        <taxon>Bacteria</taxon>
        <taxon>Bacillati</taxon>
        <taxon>Bacillota</taxon>
        <taxon>Bacilli</taxon>
        <taxon>Bacillales</taxon>
        <taxon>Alicyclobacillaceae</taxon>
        <taxon>Alicyclobacillus</taxon>
    </lineage>
</organism>
<name>A0A917NK13_9BACL</name>
<dbReference type="AlphaFoldDB" id="A0A917NK13"/>
<dbReference type="SUPFAM" id="SSF102829">
    <property type="entry name" value="Cell division protein ZapA-like"/>
    <property type="match status" value="1"/>
</dbReference>
<dbReference type="InterPro" id="IPR036192">
    <property type="entry name" value="Cell_div_ZapA-like_sf"/>
</dbReference>
<evidence type="ECO:0000256" key="8">
    <source>
        <dbReference type="ARBA" id="ARBA00026068"/>
    </source>
</evidence>
<reference evidence="11" key="1">
    <citation type="journal article" date="2014" name="Int. J. Syst. Evol. Microbiol.">
        <title>Complete genome sequence of Corynebacterium casei LMG S-19264T (=DSM 44701T), isolated from a smear-ripened cheese.</title>
        <authorList>
            <consortium name="US DOE Joint Genome Institute (JGI-PGF)"/>
            <person name="Walter F."/>
            <person name="Albersmeier A."/>
            <person name="Kalinowski J."/>
            <person name="Ruckert C."/>
        </authorList>
    </citation>
    <scope>NUCLEOTIDE SEQUENCE</scope>
    <source>
        <strain evidence="11">JCM 18487</strain>
    </source>
</reference>
<keyword evidence="10" id="KW-0175">Coiled coil</keyword>
<proteinExistence type="predicted"/>
<dbReference type="Gene3D" id="6.10.250.790">
    <property type="match status" value="1"/>
</dbReference>
<keyword evidence="5" id="KW-0717">Septation</keyword>
<comment type="subunit">
    <text evidence="8">Homodimer. Interacts with FtsZ.</text>
</comment>
<evidence type="ECO:0000256" key="1">
    <source>
        <dbReference type="ARBA" id="ARBA00004496"/>
    </source>
</evidence>
<dbReference type="Proteomes" id="UP000637695">
    <property type="component" value="Unassembled WGS sequence"/>
</dbReference>
<evidence type="ECO:0000256" key="6">
    <source>
        <dbReference type="ARBA" id="ARBA00023306"/>
    </source>
</evidence>
<protein>
    <recommendedName>
        <fullName evidence="2">Cell division protein ZapA</fullName>
    </recommendedName>
    <alternativeName>
        <fullName evidence="9">Z ring-associated protein ZapA</fullName>
    </alternativeName>
</protein>
<keyword evidence="3" id="KW-0963">Cytoplasm</keyword>
<evidence type="ECO:0000256" key="2">
    <source>
        <dbReference type="ARBA" id="ARBA00015195"/>
    </source>
</evidence>
<sequence length="105" mass="12114">MNDGQTNRIRVRIFGSEYVLRGDAPEEMLRSVAEYVDGMMRRITTANPRLDAQKAAVLAALNIAEELFRLRREANILQQEATRVRRENEELLRLLDELTRTAANQ</sequence>
<dbReference type="InterPro" id="IPR053712">
    <property type="entry name" value="Bac_CellDiv_Activator"/>
</dbReference>
<accession>A0A917NK13</accession>
<comment type="function">
    <text evidence="7">Activator of cell division through the inhibition of FtsZ GTPase activity, therefore promoting FtsZ assembly into bundles of protofilaments necessary for the formation of the division Z ring. It is recruited early at mid-cell but it is not essential for cell division.</text>
</comment>
<evidence type="ECO:0000313" key="12">
    <source>
        <dbReference type="Proteomes" id="UP000637695"/>
    </source>
</evidence>
<evidence type="ECO:0000256" key="5">
    <source>
        <dbReference type="ARBA" id="ARBA00023210"/>
    </source>
</evidence>
<evidence type="ECO:0000256" key="3">
    <source>
        <dbReference type="ARBA" id="ARBA00022490"/>
    </source>
</evidence>
<dbReference type="PANTHER" id="PTHR34981:SF1">
    <property type="entry name" value="CELL DIVISION PROTEIN ZAPA"/>
    <property type="match status" value="1"/>
</dbReference>
<keyword evidence="6" id="KW-0131">Cell cycle</keyword>
<comment type="caution">
    <text evidence="11">The sequence shown here is derived from an EMBL/GenBank/DDBJ whole genome shotgun (WGS) entry which is preliminary data.</text>
</comment>
<feature type="coiled-coil region" evidence="10">
    <location>
        <begin position="60"/>
        <end position="101"/>
    </location>
</feature>
<dbReference type="Pfam" id="PF05164">
    <property type="entry name" value="ZapA"/>
    <property type="match status" value="1"/>
</dbReference>
<comment type="subcellular location">
    <subcellularLocation>
        <location evidence="1">Cytoplasm</location>
    </subcellularLocation>
</comment>
<gene>
    <name evidence="11" type="ORF">GCM10010885_14310</name>
</gene>
<evidence type="ECO:0000256" key="10">
    <source>
        <dbReference type="SAM" id="Coils"/>
    </source>
</evidence>
<dbReference type="GO" id="GO:0000921">
    <property type="term" value="P:septin ring assembly"/>
    <property type="evidence" value="ECO:0007669"/>
    <property type="project" value="TreeGrafter"/>
</dbReference>
<keyword evidence="4" id="KW-0132">Cell division</keyword>
<evidence type="ECO:0000313" key="11">
    <source>
        <dbReference type="EMBL" id="GGJ06305.1"/>
    </source>
</evidence>
<evidence type="ECO:0000256" key="9">
    <source>
        <dbReference type="ARBA" id="ARBA00033158"/>
    </source>
</evidence>